<dbReference type="AlphaFoldDB" id="A0A3S3RZ30"/>
<dbReference type="Proteomes" id="UP000288215">
    <property type="component" value="Unassembled WGS sequence"/>
</dbReference>
<accession>A0A3S3RZ30</accession>
<dbReference type="PANTHER" id="PTHR31682:SF44">
    <property type="entry name" value="UDP-ARABINOPYRANOSE MUTASE 3"/>
    <property type="match status" value="1"/>
</dbReference>
<organism evidence="3 4">
    <name type="scientific">Methanosuratincola subterraneus</name>
    <dbReference type="NCBI Taxonomy" id="2593994"/>
    <lineage>
        <taxon>Archaea</taxon>
        <taxon>Thermoproteota</taxon>
        <taxon>Methanosuratincolia</taxon>
        <taxon>Candidatus Methanomethylicales</taxon>
        <taxon>Candidatus Methanomethylicaceae</taxon>
        <taxon>Candidatus Methanosuratincola (ex Vanwonterghem et al. 2016)</taxon>
    </lineage>
</organism>
<dbReference type="GO" id="GO:0052691">
    <property type="term" value="F:UDP-arabinopyranose mutase activity"/>
    <property type="evidence" value="ECO:0007669"/>
    <property type="project" value="TreeGrafter"/>
</dbReference>
<comment type="subcellular location">
    <subcellularLocation>
        <location evidence="1">Golgi apparatus</location>
    </subcellularLocation>
</comment>
<protein>
    <recommendedName>
        <fullName evidence="5">Alpha-1 4-glucan-protein synthase</fullName>
    </recommendedName>
</protein>
<dbReference type="PANTHER" id="PTHR31682">
    <property type="entry name" value="UDP-ARABINOSE MUTASE"/>
    <property type="match status" value="1"/>
</dbReference>
<proteinExistence type="predicted"/>
<dbReference type="GO" id="GO:0005829">
    <property type="term" value="C:cytosol"/>
    <property type="evidence" value="ECO:0007669"/>
    <property type="project" value="TreeGrafter"/>
</dbReference>
<evidence type="ECO:0000256" key="2">
    <source>
        <dbReference type="ARBA" id="ARBA00023034"/>
    </source>
</evidence>
<evidence type="ECO:0000313" key="3">
    <source>
        <dbReference type="EMBL" id="RWX72759.1"/>
    </source>
</evidence>
<gene>
    <name evidence="3" type="ORF">Metus_1618</name>
</gene>
<sequence length="365" mass="41632">MQPYLVIATINELKNLEPLKRELNETNTKVIVVDEGNQEIRMKNDRILEGLERSYYGPNEREEWFKSRFGSGYKKYLEVIPERAHAETSFGFLVAYEEGAGFIVELDDDVFINGLIPGHRDNLFGGGGKTVHSKSRWYNTLDSISLSREGRFFPRGHPYSPETRAEDYCWESSGGSCVLNMGHWIGNPDFDALTILYHGGMDGRCDVMGERLLNEKVVVGRGTYFAVCSMNTSFIPKIVPAFYQLYMNTMGIDRFDDIWSGIFLKRVADHLGDRVCLGKPVGTHQKRPRSVFKDLKSEMDGMILNESVWRFVDGDISGSSYSDSYLSLAALLERGASTLNNEIYRKFLNLQVDMMRRWVEIVDSI</sequence>
<keyword evidence="2" id="KW-0333">Golgi apparatus</keyword>
<comment type="caution">
    <text evidence="3">The sequence shown here is derived from an EMBL/GenBank/DDBJ whole genome shotgun (WGS) entry which is preliminary data.</text>
</comment>
<name>A0A3S3RZ30_METS7</name>
<dbReference type="InterPro" id="IPR037595">
    <property type="entry name" value="RGP_fam"/>
</dbReference>
<evidence type="ECO:0000256" key="1">
    <source>
        <dbReference type="ARBA" id="ARBA00004555"/>
    </source>
</evidence>
<dbReference type="GO" id="GO:0033356">
    <property type="term" value="P:UDP-L-arabinose metabolic process"/>
    <property type="evidence" value="ECO:0007669"/>
    <property type="project" value="TreeGrafter"/>
</dbReference>
<evidence type="ECO:0000313" key="4">
    <source>
        <dbReference type="Proteomes" id="UP000288215"/>
    </source>
</evidence>
<evidence type="ECO:0008006" key="5">
    <source>
        <dbReference type="Google" id="ProtNLM"/>
    </source>
</evidence>
<reference evidence="3 4" key="1">
    <citation type="submission" date="2018-12" db="EMBL/GenBank/DDBJ databases">
        <title>The complete genome of the methanogenic archaea of the candidate phylum Verstraetearchaeota, obtained from the metagenome of underground thermal water.</title>
        <authorList>
            <person name="Kadnikov V.V."/>
            <person name="Mardanov A.V."/>
            <person name="Beletsky A.V."/>
            <person name="Karnachuk O.V."/>
            <person name="Ravin N.V."/>
        </authorList>
    </citation>
    <scope>NUCLEOTIDE SEQUENCE [LARGE SCALE GENOMIC DNA]</scope>
    <source>
        <strain evidence="3">Ch88</strain>
    </source>
</reference>
<dbReference type="EMBL" id="RXGA01000004">
    <property type="protein sequence ID" value="RWX72759.1"/>
    <property type="molecule type" value="Genomic_DNA"/>
</dbReference>
<dbReference type="Pfam" id="PF03214">
    <property type="entry name" value="RGP"/>
    <property type="match status" value="1"/>
</dbReference>